<dbReference type="Proteomes" id="UP001358586">
    <property type="component" value="Chromosome 12"/>
</dbReference>
<name>A0ABR0MLJ3_GOSAR</name>
<dbReference type="EMBL" id="JARKNE010000012">
    <property type="protein sequence ID" value="KAK5774773.1"/>
    <property type="molecule type" value="Genomic_DNA"/>
</dbReference>
<evidence type="ECO:0000313" key="1">
    <source>
        <dbReference type="EMBL" id="KAK5774773.1"/>
    </source>
</evidence>
<comment type="caution">
    <text evidence="1">The sequence shown here is derived from an EMBL/GenBank/DDBJ whole genome shotgun (WGS) entry which is preliminary data.</text>
</comment>
<organism evidence="1 2">
    <name type="scientific">Gossypium arboreum</name>
    <name type="common">Tree cotton</name>
    <name type="synonym">Gossypium nanking</name>
    <dbReference type="NCBI Taxonomy" id="29729"/>
    <lineage>
        <taxon>Eukaryota</taxon>
        <taxon>Viridiplantae</taxon>
        <taxon>Streptophyta</taxon>
        <taxon>Embryophyta</taxon>
        <taxon>Tracheophyta</taxon>
        <taxon>Spermatophyta</taxon>
        <taxon>Magnoliopsida</taxon>
        <taxon>eudicotyledons</taxon>
        <taxon>Gunneridae</taxon>
        <taxon>Pentapetalae</taxon>
        <taxon>rosids</taxon>
        <taxon>malvids</taxon>
        <taxon>Malvales</taxon>
        <taxon>Malvaceae</taxon>
        <taxon>Malvoideae</taxon>
        <taxon>Gossypium</taxon>
    </lineage>
</organism>
<dbReference type="PANTHER" id="PTHR46890">
    <property type="entry name" value="NON-LTR RETROLELEMENT REVERSE TRANSCRIPTASE-LIKE PROTEIN-RELATED"/>
    <property type="match status" value="1"/>
</dbReference>
<sequence length="229" mass="25695">MLNTEVFGNISTRFKAKAEELESLQLALLRGDLVRNGHIDRVSADLLVLQEAEAYKRNKHTITSLFDVVGNQLESFDQISVEILRFYQNLLGAIDSNVVDCSDFLLQELLPKLSNNAHRVLTNPITNEEIKLAIFGQGNEKAPGHDGFTTFFFKSAWGIVRPDFLEAVYQSAFVKGRSITDNTMLAHELMRGGTTNLVADVYYVLKQFYLLSGLQLRASKSELFVSEVS</sequence>
<proteinExistence type="predicted"/>
<dbReference type="PANTHER" id="PTHR46890:SF48">
    <property type="entry name" value="RNA-DIRECTED DNA POLYMERASE"/>
    <property type="match status" value="1"/>
</dbReference>
<keyword evidence="2" id="KW-1185">Reference proteome</keyword>
<evidence type="ECO:0000313" key="2">
    <source>
        <dbReference type="Proteomes" id="UP001358586"/>
    </source>
</evidence>
<reference evidence="1 2" key="1">
    <citation type="submission" date="2023-03" db="EMBL/GenBank/DDBJ databases">
        <title>WGS of Gossypium arboreum.</title>
        <authorList>
            <person name="Yu D."/>
        </authorList>
    </citation>
    <scope>NUCLEOTIDE SEQUENCE [LARGE SCALE GENOMIC DNA]</scope>
    <source>
        <tissue evidence="1">Leaf</tissue>
    </source>
</reference>
<accession>A0ABR0MLJ3</accession>
<gene>
    <name evidence="1" type="ORF">PVK06_042629</name>
</gene>
<dbReference type="InterPro" id="IPR052343">
    <property type="entry name" value="Retrotransposon-Effector_Assoc"/>
</dbReference>
<protein>
    <submittedName>
        <fullName evidence="1">Uncharacterized protein</fullName>
    </submittedName>
</protein>